<feature type="transmembrane region" description="Helical" evidence="8">
    <location>
        <begin position="435"/>
        <end position="453"/>
    </location>
</feature>
<dbReference type="InParanoid" id="A0A1S3KC47"/>
<comment type="subcellular location">
    <subcellularLocation>
        <location evidence="1 8">Membrane</location>
        <topology evidence="1 8">Multi-pass membrane protein</topology>
    </subcellularLocation>
</comment>
<evidence type="ECO:0000256" key="8">
    <source>
        <dbReference type="RuleBase" id="RU363058"/>
    </source>
</evidence>
<dbReference type="Proteomes" id="UP000085678">
    <property type="component" value="Unplaced"/>
</dbReference>
<feature type="transmembrane region" description="Helical" evidence="8">
    <location>
        <begin position="185"/>
        <end position="203"/>
    </location>
</feature>
<dbReference type="FunCoup" id="A0A1S3KC47">
    <property type="interactions" value="956"/>
</dbReference>
<keyword evidence="7 8" id="KW-0472">Membrane</keyword>
<evidence type="ECO:0000256" key="3">
    <source>
        <dbReference type="ARBA" id="ARBA00022448"/>
    </source>
</evidence>
<dbReference type="KEGG" id="lak:106180688"/>
<feature type="transmembrane region" description="Helical" evidence="8">
    <location>
        <begin position="50"/>
        <end position="69"/>
    </location>
</feature>
<protein>
    <recommendedName>
        <fullName evidence="8">Phosphate transporter</fullName>
    </recommendedName>
</protein>
<name>A0A1S3KC47_LINAN</name>
<dbReference type="GO" id="GO:0035435">
    <property type="term" value="P:phosphate ion transmembrane transport"/>
    <property type="evidence" value="ECO:0007669"/>
    <property type="project" value="TreeGrafter"/>
</dbReference>
<dbReference type="GeneID" id="106180688"/>
<proteinExistence type="inferred from homology"/>
<dbReference type="OrthoDB" id="260807at2759"/>
<feature type="transmembrane region" description="Helical" evidence="8">
    <location>
        <begin position="524"/>
        <end position="545"/>
    </location>
</feature>
<evidence type="ECO:0000313" key="10">
    <source>
        <dbReference type="Proteomes" id="UP000085678"/>
    </source>
</evidence>
<evidence type="ECO:0000256" key="2">
    <source>
        <dbReference type="ARBA" id="ARBA00009916"/>
    </source>
</evidence>
<dbReference type="InterPro" id="IPR001204">
    <property type="entry name" value="Phos_transporter"/>
</dbReference>
<evidence type="ECO:0000256" key="4">
    <source>
        <dbReference type="ARBA" id="ARBA00022592"/>
    </source>
</evidence>
<keyword evidence="10" id="KW-1185">Reference proteome</keyword>
<dbReference type="PANTHER" id="PTHR11101">
    <property type="entry name" value="PHOSPHATE TRANSPORTER"/>
    <property type="match status" value="1"/>
</dbReference>
<evidence type="ECO:0000313" key="11">
    <source>
        <dbReference type="RefSeq" id="XP_013420208.1"/>
    </source>
</evidence>
<feature type="transmembrane region" description="Helical" evidence="8">
    <location>
        <begin position="120"/>
        <end position="140"/>
    </location>
</feature>
<dbReference type="GO" id="GO:0016020">
    <property type="term" value="C:membrane"/>
    <property type="evidence" value="ECO:0007669"/>
    <property type="project" value="UniProtKB-SubCell"/>
</dbReference>
<dbReference type="Pfam" id="PF01384">
    <property type="entry name" value="PHO4"/>
    <property type="match status" value="1"/>
</dbReference>
<dbReference type="PANTHER" id="PTHR11101:SF80">
    <property type="entry name" value="PHOSPHATE TRANSPORTER"/>
    <property type="match status" value="1"/>
</dbReference>
<evidence type="ECO:0000256" key="6">
    <source>
        <dbReference type="ARBA" id="ARBA00022989"/>
    </source>
</evidence>
<evidence type="ECO:0000256" key="1">
    <source>
        <dbReference type="ARBA" id="ARBA00004141"/>
    </source>
</evidence>
<keyword evidence="5 8" id="KW-0812">Transmembrane</keyword>
<evidence type="ECO:0000256" key="9">
    <source>
        <dbReference type="SAM" id="MobiDB-lite"/>
    </source>
</evidence>
<feature type="transmembrane region" description="Helical" evidence="8">
    <location>
        <begin position="209"/>
        <end position="238"/>
    </location>
</feature>
<evidence type="ECO:0000256" key="7">
    <source>
        <dbReference type="ARBA" id="ARBA00023136"/>
    </source>
</evidence>
<sequence length="549" mass="60046">MELLFPEELLWMVIVGFIVAFVLAFGIGANDVANSFGTSVGSRVLTLRQACILGTVFEVLGAVLLGSKVSDTIRKGIIDVMPYNGTEDLLMLGNVCALSGSCIWLLVATFFSMPVSGTHSIVGATMGFALVAHGAAGVNWKKIGMIIASWFVSPILSGLVSVGVFFFVYYFILSKPDPLLWGMRFLPLFYGATLTINLFSVFYEGPQMLYFHLIPIWGTFSAAFGGGLVCALLVWLFLVPWQRRRIIAQCAKERNGETEDEENQIESDSSNDPKTVVSEDDKEAVTKEKQATEVELKQRIGSASSSDSGERNDFSREDSLPHSPSVKPLLGLNFKKDKDVDNESVHSHKSYRRSLQYEQLSIDEEKESARKEEGRENIQDSPEAAKLFYALQILTAVFGSFAHGGNDVSNAIGPVVALWIIGIEGEVHQKMATPIWILFYGGLGISLGLWVWGRRVIKTLGDDLTKITPSSGFCIEIASALTVLVASNIGIPISTTHCKVGSIVGVGRFRSRENVDWKLFRNIFFAWIVTVPVSGAISAAMFAGLRLAL</sequence>
<evidence type="ECO:0000256" key="5">
    <source>
        <dbReference type="ARBA" id="ARBA00022692"/>
    </source>
</evidence>
<keyword evidence="4 8" id="KW-0592">Phosphate transport</keyword>
<accession>A0A1S3KC47</accession>
<comment type="similarity">
    <text evidence="2 8">Belongs to the inorganic phosphate transporter (PiT) (TC 2.A.20) family.</text>
</comment>
<dbReference type="RefSeq" id="XP_013420208.1">
    <property type="nucleotide sequence ID" value="XM_013564754.1"/>
</dbReference>
<feature type="region of interest" description="Disordered" evidence="9">
    <location>
        <begin position="253"/>
        <end position="333"/>
    </location>
</feature>
<keyword evidence="3 8" id="KW-0813">Transport</keyword>
<dbReference type="AlphaFoldDB" id="A0A1S3KC47"/>
<feature type="transmembrane region" description="Helical" evidence="8">
    <location>
        <begin position="12"/>
        <end position="29"/>
    </location>
</feature>
<feature type="compositionally biased region" description="Basic and acidic residues" evidence="9">
    <location>
        <begin position="308"/>
        <end position="320"/>
    </location>
</feature>
<feature type="compositionally biased region" description="Basic and acidic residues" evidence="9">
    <location>
        <begin position="277"/>
        <end position="298"/>
    </location>
</feature>
<feature type="transmembrane region" description="Helical" evidence="8">
    <location>
        <begin position="146"/>
        <end position="173"/>
    </location>
</feature>
<dbReference type="STRING" id="7574.A0A1S3KC47"/>
<gene>
    <name evidence="11" type="primary">LOC106180688</name>
</gene>
<feature type="transmembrane region" description="Helical" evidence="8">
    <location>
        <begin position="89"/>
        <end position="113"/>
    </location>
</feature>
<reference evidence="11" key="1">
    <citation type="submission" date="2025-08" db="UniProtKB">
        <authorList>
            <consortium name="RefSeq"/>
        </authorList>
    </citation>
    <scope>IDENTIFICATION</scope>
    <source>
        <tissue evidence="11">Gonads</tissue>
    </source>
</reference>
<organism evidence="10 11">
    <name type="scientific">Lingula anatina</name>
    <name type="common">Brachiopod</name>
    <name type="synonym">Lingula unguis</name>
    <dbReference type="NCBI Taxonomy" id="7574"/>
    <lineage>
        <taxon>Eukaryota</taxon>
        <taxon>Metazoa</taxon>
        <taxon>Spiralia</taxon>
        <taxon>Lophotrochozoa</taxon>
        <taxon>Brachiopoda</taxon>
        <taxon>Linguliformea</taxon>
        <taxon>Lingulata</taxon>
        <taxon>Lingulida</taxon>
        <taxon>Linguloidea</taxon>
        <taxon>Lingulidae</taxon>
        <taxon>Lingula</taxon>
    </lineage>
</organism>
<keyword evidence="6 8" id="KW-1133">Transmembrane helix</keyword>
<dbReference type="GO" id="GO:0005315">
    <property type="term" value="F:phosphate transmembrane transporter activity"/>
    <property type="evidence" value="ECO:0007669"/>
    <property type="project" value="InterPro"/>
</dbReference>
<comment type="function">
    <text evidence="8">Sodium-phosphate symporter.</text>
</comment>